<organism evidence="1 2">
    <name type="scientific">Cadophora malorum</name>
    <dbReference type="NCBI Taxonomy" id="108018"/>
    <lineage>
        <taxon>Eukaryota</taxon>
        <taxon>Fungi</taxon>
        <taxon>Dikarya</taxon>
        <taxon>Ascomycota</taxon>
        <taxon>Pezizomycotina</taxon>
        <taxon>Leotiomycetes</taxon>
        <taxon>Helotiales</taxon>
        <taxon>Ploettnerulaceae</taxon>
        <taxon>Cadophora</taxon>
    </lineage>
</organism>
<reference evidence="1" key="1">
    <citation type="submission" date="2021-02" db="EMBL/GenBank/DDBJ databases">
        <title>Genome sequence Cadophora malorum strain M34.</title>
        <authorList>
            <person name="Stefanovic E."/>
            <person name="Vu D."/>
            <person name="Scully C."/>
            <person name="Dijksterhuis J."/>
            <person name="Roader J."/>
            <person name="Houbraken J."/>
        </authorList>
    </citation>
    <scope>NUCLEOTIDE SEQUENCE</scope>
    <source>
        <strain evidence="1">M34</strain>
    </source>
</reference>
<gene>
    <name evidence="1" type="ORF">IFR04_001422</name>
</gene>
<dbReference type="EMBL" id="JAFJYH010000010">
    <property type="protein sequence ID" value="KAG4425503.1"/>
    <property type="molecule type" value="Genomic_DNA"/>
</dbReference>
<comment type="caution">
    <text evidence="1">The sequence shown here is derived from an EMBL/GenBank/DDBJ whole genome shotgun (WGS) entry which is preliminary data.</text>
</comment>
<keyword evidence="2" id="KW-1185">Reference proteome</keyword>
<evidence type="ECO:0000313" key="1">
    <source>
        <dbReference type="EMBL" id="KAG4425503.1"/>
    </source>
</evidence>
<dbReference type="OrthoDB" id="10675780at2759"/>
<proteinExistence type="predicted"/>
<name>A0A8H7WIA5_9HELO</name>
<dbReference type="Proteomes" id="UP000664132">
    <property type="component" value="Unassembled WGS sequence"/>
</dbReference>
<dbReference type="AlphaFoldDB" id="A0A8H7WIA5"/>
<accession>A0A8H7WIA5</accession>
<evidence type="ECO:0000313" key="2">
    <source>
        <dbReference type="Proteomes" id="UP000664132"/>
    </source>
</evidence>
<sequence length="178" mass="20430">MAHEIDHDVEHDITIADTHVRDEYDNMAVEVENRQAVGGEAERAGITLDVDIWYLVFEELPRYLNALAQAVSLVGLNLRTLDGFSISDGDENSTDPDYDGAKYIMTTLHSRKYGKPFECITIELTFEGGYRRSWIYHSQISRSGEYEQWGRNRRGTYDKNVSTRQDWMDRPTGVEDAS</sequence>
<protein>
    <submittedName>
        <fullName evidence="1">Uncharacterized protein</fullName>
    </submittedName>
</protein>